<keyword evidence="7 17" id="KW-0679">Respiratory chain</keyword>
<dbReference type="PANTHER" id="PTHR43507:SF20">
    <property type="entry name" value="NADH-UBIQUINONE OXIDOREDUCTASE CHAIN 4"/>
    <property type="match status" value="1"/>
</dbReference>
<geneLocation type="mitochondrion" evidence="20"/>
<evidence type="ECO:0000256" key="16">
    <source>
        <dbReference type="ARBA" id="ARBA00049551"/>
    </source>
</evidence>
<keyword evidence="14 17" id="KW-0496">Mitochondrion</keyword>
<keyword evidence="6 17" id="KW-0813">Transport</keyword>
<sequence length="437" mass="48275">MLKIILASSFVIATKDSWLLTMLCLIILTTLTASQLSFDLSILNFTLVDNLSIFLMTLSVWLSSLMILGSFYIKKNKNNSGLFVAVILIMNALLLMSFSTSNMLTFYIMFEATLVPIFMLVLGWGYQPERVTASYYLLFYTLAASLPLLLSILYIDFNTCSLEFLILSASGMTSNPVLFVGVVLAFMVKMPVYFGHLWLPKAHVEAPMAGSMILAGVLLKLGGYGILRSIPVIFSDSVKYSNWLITLGLFGAISASFICIRQTDLKSLIAYSSVAHMGLVIVGLFLNKWTAWFGCVIIMIAHGLCSSALFCLVGMLYYRMGTRSMILIRSGITVMPLLSMWWFLFGAANMAAPPTPNLAGEIMIFMSSMSSSLLTALIVGVASFLAGAYNLYLFSTTQHGNKQLEMNSMSEPSTREHVTLTLHILPLLLSLFMMNVY</sequence>
<evidence type="ECO:0000256" key="15">
    <source>
        <dbReference type="ARBA" id="ARBA00023136"/>
    </source>
</evidence>
<dbReference type="PANTHER" id="PTHR43507">
    <property type="entry name" value="NADH-UBIQUINONE OXIDOREDUCTASE CHAIN 4"/>
    <property type="match status" value="1"/>
</dbReference>
<keyword evidence="11 17" id="KW-1133">Transmembrane helix</keyword>
<reference evidence="20" key="1">
    <citation type="journal article" date="2018" name="Mitochondrial DNA Part B Resour">
        <title>The mitochondrial genome of Diaphanosoma dubium with comparison with Daphnia magna.</title>
        <authorList>
            <person name="Liu P."/>
            <person name="Xu S."/>
            <person name="Huang Q."/>
            <person name="Dumont H.J."/>
            <person name="Lin Q."/>
            <person name="Han B.-P."/>
        </authorList>
    </citation>
    <scope>NUCLEOTIDE SEQUENCE</scope>
</reference>
<evidence type="ECO:0000259" key="19">
    <source>
        <dbReference type="Pfam" id="PF01059"/>
    </source>
</evidence>
<keyword evidence="12 17" id="KW-0520">NAD</keyword>
<keyword evidence="9" id="KW-1278">Translocase</keyword>
<comment type="function">
    <text evidence="1">Core subunit of the mitochondrial membrane respiratory chain NADH dehydrogenase (Complex I) that is believed to belong to the minimal assembly required for catalysis. Complex I functions in the transfer of electrons from NADH to the respiratory chain. The immediate electron acceptor for the enzyme is believed to be ubiquinone.</text>
</comment>
<feature type="transmembrane region" description="Helical" evidence="17">
    <location>
        <begin position="18"/>
        <end position="38"/>
    </location>
</feature>
<evidence type="ECO:0000256" key="13">
    <source>
        <dbReference type="ARBA" id="ARBA00023075"/>
    </source>
</evidence>
<evidence type="ECO:0000256" key="3">
    <source>
        <dbReference type="ARBA" id="ARBA00009025"/>
    </source>
</evidence>
<keyword evidence="8 17" id="KW-0812">Transmembrane</keyword>
<evidence type="ECO:0000256" key="8">
    <source>
        <dbReference type="ARBA" id="ARBA00022692"/>
    </source>
</evidence>
<comment type="subcellular location">
    <subcellularLocation>
        <location evidence="2 17">Mitochondrion membrane</location>
        <topology evidence="2 17">Multi-pass membrane protein</topology>
    </subcellularLocation>
</comment>
<evidence type="ECO:0000313" key="20">
    <source>
        <dbReference type="EMBL" id="AVP74682.1"/>
    </source>
</evidence>
<feature type="domain" description="NADH:ubiquinone oxidoreductase chain 4 N-terminal" evidence="19">
    <location>
        <begin position="1"/>
        <end position="96"/>
    </location>
</feature>
<feature type="transmembrane region" description="Helical" evidence="17">
    <location>
        <begin position="372"/>
        <end position="395"/>
    </location>
</feature>
<evidence type="ECO:0000256" key="7">
    <source>
        <dbReference type="ARBA" id="ARBA00022660"/>
    </source>
</evidence>
<feature type="transmembrane region" description="Helical" evidence="17">
    <location>
        <begin position="291"/>
        <end position="318"/>
    </location>
</feature>
<dbReference type="CTD" id="4538"/>
<dbReference type="EMBL" id="MG428405">
    <property type="protein sequence ID" value="AVP74682.1"/>
    <property type="molecule type" value="Genomic_DNA"/>
</dbReference>
<keyword evidence="15 17" id="KW-0472">Membrane</keyword>
<feature type="transmembrane region" description="Helical" evidence="17">
    <location>
        <begin position="240"/>
        <end position="260"/>
    </location>
</feature>
<dbReference type="InterPro" id="IPR000260">
    <property type="entry name" value="NADH4_N"/>
</dbReference>
<evidence type="ECO:0000256" key="4">
    <source>
        <dbReference type="ARBA" id="ARBA00012944"/>
    </source>
</evidence>
<dbReference type="GO" id="GO:0008137">
    <property type="term" value="F:NADH dehydrogenase (ubiquinone) activity"/>
    <property type="evidence" value="ECO:0007669"/>
    <property type="project" value="UniProtKB-UniRule"/>
</dbReference>
<evidence type="ECO:0000256" key="10">
    <source>
        <dbReference type="ARBA" id="ARBA00022982"/>
    </source>
</evidence>
<dbReference type="GeneID" id="36494636"/>
<evidence type="ECO:0000256" key="11">
    <source>
        <dbReference type="ARBA" id="ARBA00022989"/>
    </source>
</evidence>
<dbReference type="AlphaFoldDB" id="A0A343VVL7"/>
<organism evidence="20">
    <name type="scientific">Diaphanosoma dubium</name>
    <dbReference type="NCBI Taxonomy" id="743458"/>
    <lineage>
        <taxon>Eukaryota</taxon>
        <taxon>Metazoa</taxon>
        <taxon>Ecdysozoa</taxon>
        <taxon>Arthropoda</taxon>
        <taxon>Crustacea</taxon>
        <taxon>Branchiopoda</taxon>
        <taxon>Diplostraca</taxon>
        <taxon>Cladocera</taxon>
        <taxon>Ctenopoda</taxon>
        <taxon>Sididae</taxon>
        <taxon>Diaphanosoma</taxon>
    </lineage>
</organism>
<feature type="domain" description="NADH:quinone oxidoreductase/Mrp antiporter transmembrane" evidence="18">
    <location>
        <begin position="101"/>
        <end position="384"/>
    </location>
</feature>
<dbReference type="NCBIfam" id="TIGR01972">
    <property type="entry name" value="NDH_I_M"/>
    <property type="match status" value="1"/>
</dbReference>
<dbReference type="InterPro" id="IPR001750">
    <property type="entry name" value="ND/Mrp_TM"/>
</dbReference>
<name>A0A343VVL7_9CRUS</name>
<feature type="transmembrane region" description="Helical" evidence="17">
    <location>
        <begin position="104"/>
        <end position="125"/>
    </location>
</feature>
<dbReference type="EC" id="7.1.1.2" evidence="4 17"/>
<dbReference type="InterPro" id="IPR010227">
    <property type="entry name" value="NADH_Q_OxRdtase_chainM/4"/>
</dbReference>
<evidence type="ECO:0000256" key="12">
    <source>
        <dbReference type="ARBA" id="ARBA00023027"/>
    </source>
</evidence>
<feature type="transmembrane region" description="Helical" evidence="17">
    <location>
        <begin position="177"/>
        <end position="199"/>
    </location>
</feature>
<dbReference type="GO" id="GO:0031966">
    <property type="term" value="C:mitochondrial membrane"/>
    <property type="evidence" value="ECO:0007669"/>
    <property type="project" value="UniProtKB-SubCell"/>
</dbReference>
<feature type="transmembrane region" description="Helical" evidence="17">
    <location>
        <begin position="50"/>
        <end position="73"/>
    </location>
</feature>
<evidence type="ECO:0000256" key="5">
    <source>
        <dbReference type="ARBA" id="ARBA00021006"/>
    </source>
</evidence>
<dbReference type="GO" id="GO:0048039">
    <property type="term" value="F:ubiquinone binding"/>
    <property type="evidence" value="ECO:0007669"/>
    <property type="project" value="TreeGrafter"/>
</dbReference>
<evidence type="ECO:0000256" key="9">
    <source>
        <dbReference type="ARBA" id="ARBA00022967"/>
    </source>
</evidence>
<dbReference type="GO" id="GO:0015990">
    <property type="term" value="P:electron transport coupled proton transport"/>
    <property type="evidence" value="ECO:0007669"/>
    <property type="project" value="TreeGrafter"/>
</dbReference>
<accession>A0A343VVL7</accession>
<protein>
    <recommendedName>
        <fullName evidence="5 17">NADH-ubiquinone oxidoreductase chain 4</fullName>
        <ecNumber evidence="4 17">7.1.1.2</ecNumber>
    </recommendedName>
</protein>
<feature type="transmembrane region" description="Helical" evidence="17">
    <location>
        <begin position="137"/>
        <end position="157"/>
    </location>
</feature>
<feature type="transmembrane region" description="Helical" evidence="17">
    <location>
        <begin position="80"/>
        <end position="98"/>
    </location>
</feature>
<evidence type="ECO:0000256" key="1">
    <source>
        <dbReference type="ARBA" id="ARBA00003257"/>
    </source>
</evidence>
<evidence type="ECO:0000256" key="6">
    <source>
        <dbReference type="ARBA" id="ARBA00022448"/>
    </source>
</evidence>
<dbReference type="RefSeq" id="YP_009478722.1">
    <property type="nucleotide sequence ID" value="NC_037488.1"/>
</dbReference>
<comment type="catalytic activity">
    <reaction evidence="16 17">
        <text>a ubiquinone + NADH + 5 H(+)(in) = a ubiquinol + NAD(+) + 4 H(+)(out)</text>
        <dbReference type="Rhea" id="RHEA:29091"/>
        <dbReference type="Rhea" id="RHEA-COMP:9565"/>
        <dbReference type="Rhea" id="RHEA-COMP:9566"/>
        <dbReference type="ChEBI" id="CHEBI:15378"/>
        <dbReference type="ChEBI" id="CHEBI:16389"/>
        <dbReference type="ChEBI" id="CHEBI:17976"/>
        <dbReference type="ChEBI" id="CHEBI:57540"/>
        <dbReference type="ChEBI" id="CHEBI:57945"/>
        <dbReference type="EC" id="7.1.1.2"/>
    </reaction>
</comment>
<feature type="transmembrane region" description="Helical" evidence="17">
    <location>
        <begin position="211"/>
        <end position="234"/>
    </location>
</feature>
<dbReference type="GO" id="GO:0003954">
    <property type="term" value="F:NADH dehydrogenase activity"/>
    <property type="evidence" value="ECO:0007669"/>
    <property type="project" value="TreeGrafter"/>
</dbReference>
<comment type="function">
    <text evidence="17">Core subunit of the mitochondrial membrane respiratory chain NADH dehydrogenase (Complex I) which catalyzes electron transfer from NADH through the respiratory chain, using ubiquinone as an electron acceptor. Essential for the catalytic activity and assembly of complex I.</text>
</comment>
<keyword evidence="10 17" id="KW-0249">Electron transport</keyword>
<feature type="transmembrane region" description="Helical" evidence="17">
    <location>
        <begin position="267"/>
        <end position="285"/>
    </location>
</feature>
<dbReference type="InterPro" id="IPR003918">
    <property type="entry name" value="NADH_UbQ_OxRdtase"/>
</dbReference>
<comment type="similarity">
    <text evidence="3 17">Belongs to the complex I subunit 4 family.</text>
</comment>
<evidence type="ECO:0000256" key="2">
    <source>
        <dbReference type="ARBA" id="ARBA00004225"/>
    </source>
</evidence>
<evidence type="ECO:0000256" key="14">
    <source>
        <dbReference type="ARBA" id="ARBA00023128"/>
    </source>
</evidence>
<dbReference type="Pfam" id="PF00361">
    <property type="entry name" value="Proton_antipo_M"/>
    <property type="match status" value="1"/>
</dbReference>
<proteinExistence type="inferred from homology"/>
<gene>
    <name evidence="20" type="primary">ND4</name>
</gene>
<evidence type="ECO:0000259" key="18">
    <source>
        <dbReference type="Pfam" id="PF00361"/>
    </source>
</evidence>
<evidence type="ECO:0000256" key="17">
    <source>
        <dbReference type="RuleBase" id="RU003297"/>
    </source>
</evidence>
<dbReference type="Pfam" id="PF01059">
    <property type="entry name" value="Oxidored_q5_N"/>
    <property type="match status" value="1"/>
</dbReference>
<keyword evidence="13 17" id="KW-0830">Ubiquinone</keyword>
<dbReference type="GO" id="GO:0042773">
    <property type="term" value="P:ATP synthesis coupled electron transport"/>
    <property type="evidence" value="ECO:0007669"/>
    <property type="project" value="InterPro"/>
</dbReference>
<dbReference type="PRINTS" id="PR01437">
    <property type="entry name" value="NUOXDRDTASE4"/>
</dbReference>
<feature type="transmembrane region" description="Helical" evidence="17">
    <location>
        <begin position="330"/>
        <end position="352"/>
    </location>
</feature>